<dbReference type="PROSITE" id="PS51123">
    <property type="entry name" value="OMPA_2"/>
    <property type="match status" value="1"/>
</dbReference>
<evidence type="ECO:0000313" key="8">
    <source>
        <dbReference type="Proteomes" id="UP000184440"/>
    </source>
</evidence>
<evidence type="ECO:0000256" key="4">
    <source>
        <dbReference type="PROSITE-ProRule" id="PRU00473"/>
    </source>
</evidence>
<evidence type="ECO:0000256" key="5">
    <source>
        <dbReference type="SAM" id="MobiDB-lite"/>
    </source>
</evidence>
<dbReference type="AlphaFoldDB" id="A0A1M7RE42"/>
<dbReference type="InterPro" id="IPR036737">
    <property type="entry name" value="OmpA-like_sf"/>
</dbReference>
<gene>
    <name evidence="7" type="ORF">SAMN05443668_110211</name>
</gene>
<evidence type="ECO:0000259" key="6">
    <source>
        <dbReference type="PROSITE" id="PS51123"/>
    </source>
</evidence>
<dbReference type="PROSITE" id="PS51257">
    <property type="entry name" value="PROKAR_LIPOPROTEIN"/>
    <property type="match status" value="1"/>
</dbReference>
<dbReference type="GO" id="GO:0009279">
    <property type="term" value="C:cell outer membrane"/>
    <property type="evidence" value="ECO:0007669"/>
    <property type="project" value="UniProtKB-SubCell"/>
</dbReference>
<dbReference type="Pfam" id="PF00691">
    <property type="entry name" value="OmpA"/>
    <property type="match status" value="1"/>
</dbReference>
<feature type="domain" description="OmpA-like" evidence="6">
    <location>
        <begin position="285"/>
        <end position="407"/>
    </location>
</feature>
<accession>A0A1M7RE42</accession>
<dbReference type="PRINTS" id="PR01021">
    <property type="entry name" value="OMPADOMAIN"/>
</dbReference>
<keyword evidence="8" id="KW-1185">Reference proteome</keyword>
<reference evidence="7 8" key="1">
    <citation type="submission" date="2016-11" db="EMBL/GenBank/DDBJ databases">
        <authorList>
            <person name="Jaros S."/>
            <person name="Januszkiewicz K."/>
            <person name="Wedrychowicz H."/>
        </authorList>
    </citation>
    <scope>NUCLEOTIDE SEQUENCE [LARGE SCALE GENOMIC DNA]</scope>
    <source>
        <strain evidence="7 8">DSM 46144</strain>
    </source>
</reference>
<comment type="subcellular location">
    <subcellularLocation>
        <location evidence="1">Cell outer membrane</location>
    </subcellularLocation>
</comment>
<dbReference type="SUPFAM" id="SSF103088">
    <property type="entry name" value="OmpA-like"/>
    <property type="match status" value="1"/>
</dbReference>
<dbReference type="Gene3D" id="3.30.1330.60">
    <property type="entry name" value="OmpA-like domain"/>
    <property type="match status" value="1"/>
</dbReference>
<dbReference type="EMBL" id="FRCS01000010">
    <property type="protein sequence ID" value="SHN44442.1"/>
    <property type="molecule type" value="Genomic_DNA"/>
</dbReference>
<protein>
    <submittedName>
        <fullName evidence="7">Outer membrane protein OmpA</fullName>
    </submittedName>
</protein>
<evidence type="ECO:0000256" key="2">
    <source>
        <dbReference type="ARBA" id="ARBA00023136"/>
    </source>
</evidence>
<dbReference type="InterPro" id="IPR006664">
    <property type="entry name" value="OMP_bac"/>
</dbReference>
<organism evidence="7 8">
    <name type="scientific">Cryptosporangium aurantiacum</name>
    <dbReference type="NCBI Taxonomy" id="134849"/>
    <lineage>
        <taxon>Bacteria</taxon>
        <taxon>Bacillati</taxon>
        <taxon>Actinomycetota</taxon>
        <taxon>Actinomycetes</taxon>
        <taxon>Cryptosporangiales</taxon>
        <taxon>Cryptosporangiaceae</taxon>
        <taxon>Cryptosporangium</taxon>
    </lineage>
</organism>
<dbReference type="STRING" id="134849.SAMN05443668_110211"/>
<evidence type="ECO:0000313" key="7">
    <source>
        <dbReference type="EMBL" id="SHN44442.1"/>
    </source>
</evidence>
<evidence type="ECO:0000256" key="3">
    <source>
        <dbReference type="ARBA" id="ARBA00023237"/>
    </source>
</evidence>
<sequence>MRGNGLSGQSRTRLSLLIVATTALTILTGCQSDEPSEENGTTRSESQCARVADVAPEASARKTALVVDNTASGLFGSLPPGVTSALRAAQERGDSLVLVGVDGAGAPPSRTIALDPAPGSDSQASQRARALTLECVPTWARGDDLRPTGPGSRILSALGRAAEDQPETILVVSDGVSNSGEFDLNKQQFDVEPKGLADALRDANALSPALRGKKVVWAGLGDTSDEQRLPQSARTSLEKLWGAVLKAAGATVTFESEHAPSTTPAPPGLPSDPITVPAATEVRDGCATRVSIPSSLLFAADSADLQPEADGVLDPVVDQLQKDAEATAIVAGHTANYGDAGYRKDLSTRRAQAVVTALSARGVNTARLESVGYGAERPAVEEFVNGRHDTAAAARNRRVEIEIRPGGCTR</sequence>
<keyword evidence="3" id="KW-0998">Cell outer membrane</keyword>
<dbReference type="PANTHER" id="PTHR30329:SF21">
    <property type="entry name" value="LIPOPROTEIN YIAD-RELATED"/>
    <property type="match status" value="1"/>
</dbReference>
<dbReference type="CDD" id="cd07185">
    <property type="entry name" value="OmpA_C-like"/>
    <property type="match status" value="1"/>
</dbReference>
<feature type="compositionally biased region" description="Polar residues" evidence="5">
    <location>
        <begin position="30"/>
        <end position="47"/>
    </location>
</feature>
<keyword evidence="2 4" id="KW-0472">Membrane</keyword>
<dbReference type="InterPro" id="IPR050330">
    <property type="entry name" value="Bact_OuterMem_StrucFunc"/>
</dbReference>
<dbReference type="InterPro" id="IPR006665">
    <property type="entry name" value="OmpA-like"/>
</dbReference>
<name>A0A1M7RE42_9ACTN</name>
<feature type="region of interest" description="Disordered" evidence="5">
    <location>
        <begin position="30"/>
        <end position="49"/>
    </location>
</feature>
<dbReference type="Proteomes" id="UP000184440">
    <property type="component" value="Unassembled WGS sequence"/>
</dbReference>
<evidence type="ECO:0000256" key="1">
    <source>
        <dbReference type="ARBA" id="ARBA00004442"/>
    </source>
</evidence>
<dbReference type="PANTHER" id="PTHR30329">
    <property type="entry name" value="STATOR ELEMENT OF FLAGELLAR MOTOR COMPLEX"/>
    <property type="match status" value="1"/>
</dbReference>
<proteinExistence type="predicted"/>